<feature type="domain" description="DUF6545" evidence="2">
    <location>
        <begin position="252"/>
        <end position="398"/>
    </location>
</feature>
<gene>
    <name evidence="3" type="ORF">EV384_3825</name>
</gene>
<protein>
    <recommendedName>
        <fullName evidence="2">DUF6545 domain-containing protein</fullName>
    </recommendedName>
</protein>
<keyword evidence="1" id="KW-1133">Transmembrane helix</keyword>
<evidence type="ECO:0000259" key="2">
    <source>
        <dbReference type="Pfam" id="PF20182"/>
    </source>
</evidence>
<dbReference type="EMBL" id="SHLD01000001">
    <property type="protein sequence ID" value="RZU75293.1"/>
    <property type="molecule type" value="Genomic_DNA"/>
</dbReference>
<feature type="transmembrane region" description="Helical" evidence="1">
    <location>
        <begin position="102"/>
        <end position="121"/>
    </location>
</feature>
<keyword evidence="1" id="KW-0472">Membrane</keyword>
<feature type="transmembrane region" description="Helical" evidence="1">
    <location>
        <begin position="6"/>
        <end position="24"/>
    </location>
</feature>
<dbReference type="InterPro" id="IPR050039">
    <property type="entry name" value="MAB_1171c-like"/>
</dbReference>
<dbReference type="NCBIfam" id="NF042915">
    <property type="entry name" value="MAB_1171c_fam"/>
    <property type="match status" value="1"/>
</dbReference>
<dbReference type="OrthoDB" id="3685619at2"/>
<proteinExistence type="predicted"/>
<keyword evidence="1" id="KW-0812">Transmembrane</keyword>
<feature type="transmembrane region" description="Helical" evidence="1">
    <location>
        <begin position="68"/>
        <end position="90"/>
    </location>
</feature>
<organism evidence="3 4">
    <name type="scientific">Micromonospora kangleipakensis</name>
    <dbReference type="NCBI Taxonomy" id="1077942"/>
    <lineage>
        <taxon>Bacteria</taxon>
        <taxon>Bacillati</taxon>
        <taxon>Actinomycetota</taxon>
        <taxon>Actinomycetes</taxon>
        <taxon>Micromonosporales</taxon>
        <taxon>Micromonosporaceae</taxon>
        <taxon>Micromonospora</taxon>
    </lineage>
</organism>
<feature type="transmembrane region" description="Helical" evidence="1">
    <location>
        <begin position="36"/>
        <end position="56"/>
    </location>
</feature>
<evidence type="ECO:0000313" key="3">
    <source>
        <dbReference type="EMBL" id="RZU75293.1"/>
    </source>
</evidence>
<name>A0A4Q8BDM9_9ACTN</name>
<dbReference type="Proteomes" id="UP000294114">
    <property type="component" value="Unassembled WGS sequence"/>
</dbReference>
<dbReference type="RefSeq" id="WP_130335168.1">
    <property type="nucleotide sequence ID" value="NZ_SHLD01000001.1"/>
</dbReference>
<feature type="transmembrane region" description="Helical" evidence="1">
    <location>
        <begin position="220"/>
        <end position="241"/>
    </location>
</feature>
<sequence>MSGIVPVAMVVVPLACWGMSLYKLRDLARDPGNRPLRALCVALWSITLALTVQPVGPWLDQRLGVLDVARLTGNCLTLVCVTAGQAFHLYMTGTDAATERRVRRRSVLLAIAVATMIVLFIRTPPAADLADPRVLSRAYYAEPFDAPCLYVYLAYLGWSLAQMALLANRYAGIAHRPLLRFGLRLITVAAMWGLLYVAGKLVAVVAGVFQPGLVPAVDSLVILCFTTSILLALIGSTIPSWGPLVGLYRLWAWAGALRDYYRLHPLWRRIHAVLPQIALLPPPSGLRGFLSVARDASLRRVRITVEILDGYAGLRPWMSAEVAAAARRVAREQGLPVEEQAVVVEAAVIGAALRARRQGGSAAVPGDPAVEVPFQDPKAGDLGAADQVTWLARVARALATPTVEMIIARAAPPVGMGTPGPAGRP</sequence>
<accession>A0A4Q8BDM9</accession>
<evidence type="ECO:0000313" key="4">
    <source>
        <dbReference type="Proteomes" id="UP000294114"/>
    </source>
</evidence>
<dbReference type="AlphaFoldDB" id="A0A4Q8BDM9"/>
<comment type="caution">
    <text evidence="3">The sequence shown here is derived from an EMBL/GenBank/DDBJ whole genome shotgun (WGS) entry which is preliminary data.</text>
</comment>
<reference evidence="3 4" key="1">
    <citation type="submission" date="2019-02" db="EMBL/GenBank/DDBJ databases">
        <title>Sequencing the genomes of 1000 actinobacteria strains.</title>
        <authorList>
            <person name="Klenk H.-P."/>
        </authorList>
    </citation>
    <scope>NUCLEOTIDE SEQUENCE [LARGE SCALE GENOMIC DNA]</scope>
    <source>
        <strain evidence="3 4">DSM 45612</strain>
    </source>
</reference>
<dbReference type="Pfam" id="PF20182">
    <property type="entry name" value="DUF6545"/>
    <property type="match status" value="1"/>
</dbReference>
<dbReference type="InterPro" id="IPR046675">
    <property type="entry name" value="DUF6545"/>
</dbReference>
<evidence type="ECO:0000256" key="1">
    <source>
        <dbReference type="SAM" id="Phobius"/>
    </source>
</evidence>
<feature type="transmembrane region" description="Helical" evidence="1">
    <location>
        <begin position="183"/>
        <end position="208"/>
    </location>
</feature>
<feature type="transmembrane region" description="Helical" evidence="1">
    <location>
        <begin position="149"/>
        <end position="171"/>
    </location>
</feature>
<keyword evidence="4" id="KW-1185">Reference proteome</keyword>